<dbReference type="EC" id="4.4.1.5" evidence="13"/>
<feature type="binding site" evidence="12">
    <location>
        <position position="340"/>
    </location>
    <ligand>
        <name>Zn(2+)</name>
        <dbReference type="ChEBI" id="CHEBI:29105"/>
        <note>ligand shared between dimeric partners</note>
    </ligand>
</feature>
<dbReference type="NCBIfam" id="TIGR00068">
    <property type="entry name" value="glyox_I"/>
    <property type="match status" value="2"/>
</dbReference>
<keyword evidence="5 12" id="KW-0479">Metal-binding</keyword>
<dbReference type="GO" id="GO:0051287">
    <property type="term" value="F:NAD binding"/>
    <property type="evidence" value="ECO:0007669"/>
    <property type="project" value="UniProtKB-UniRule"/>
</dbReference>
<dbReference type="GO" id="GO:0006564">
    <property type="term" value="P:L-serine biosynthetic process"/>
    <property type="evidence" value="ECO:0007669"/>
    <property type="project" value="UniProtKB-KW"/>
</dbReference>
<comment type="pathway">
    <text evidence="1 13">Secondary metabolite metabolism; methylglyoxal degradation; (R)-lactate from methylglyoxal: step 1/2.</text>
</comment>
<evidence type="ECO:0000313" key="16">
    <source>
        <dbReference type="EMBL" id="KAF4617045.1"/>
    </source>
</evidence>
<evidence type="ECO:0000256" key="7">
    <source>
        <dbReference type="ARBA" id="ARBA00023002"/>
    </source>
</evidence>
<dbReference type="InterPro" id="IPR004361">
    <property type="entry name" value="Glyoxalase_1"/>
</dbReference>
<dbReference type="InterPro" id="IPR006236">
    <property type="entry name" value="PGDH"/>
</dbReference>
<evidence type="ECO:0000256" key="10">
    <source>
        <dbReference type="ARBA" id="ARBA00048731"/>
    </source>
</evidence>
<dbReference type="EMBL" id="JAAMPI010002205">
    <property type="protein sequence ID" value="KAF4617045.1"/>
    <property type="molecule type" value="Genomic_DNA"/>
</dbReference>
<dbReference type="NCBIfam" id="TIGR01327">
    <property type="entry name" value="PGDH"/>
    <property type="match status" value="1"/>
</dbReference>
<feature type="active site" description="Proton donor/acceptor" evidence="11">
    <location>
        <position position="340"/>
    </location>
</feature>
<dbReference type="InterPro" id="IPR036291">
    <property type="entry name" value="NAD(P)-bd_dom_sf"/>
</dbReference>
<dbReference type="InterPro" id="IPR006140">
    <property type="entry name" value="D-isomer_DH_NAD-bd"/>
</dbReference>
<dbReference type="Gene3D" id="3.40.50.720">
    <property type="entry name" value="NAD(P)-binding Rossmann-like Domain"/>
    <property type="match status" value="2"/>
</dbReference>
<dbReference type="UniPathway" id="UPA00619">
    <property type="reaction ID" value="UER00675"/>
</dbReference>
<dbReference type="InterPro" id="IPR006139">
    <property type="entry name" value="D-isomer_2_OHA_DH_cat_dom"/>
</dbReference>
<feature type="domain" description="VOC" evidence="15">
    <location>
        <begin position="39"/>
        <end position="180"/>
    </location>
</feature>
<dbReference type="SUPFAM" id="SSF143548">
    <property type="entry name" value="Serine metabolism enzymes domain"/>
    <property type="match status" value="1"/>
</dbReference>
<keyword evidence="8 14" id="KW-0520">NAD</keyword>
<dbReference type="Pfam" id="PF02826">
    <property type="entry name" value="2-Hacid_dh_C"/>
    <property type="match status" value="1"/>
</dbReference>
<evidence type="ECO:0000256" key="3">
    <source>
        <dbReference type="ARBA" id="ARBA00005854"/>
    </source>
</evidence>
<dbReference type="SUPFAM" id="SSF52283">
    <property type="entry name" value="Formate/glycerate dehydrogenase catalytic domain-like"/>
    <property type="match status" value="1"/>
</dbReference>
<dbReference type="Pfam" id="PF19304">
    <property type="entry name" value="PGDH_inter"/>
    <property type="match status" value="1"/>
</dbReference>
<comment type="catalytic activity">
    <reaction evidence="13">
        <text>(R)-S-lactoylglutathione = methylglyoxal + glutathione</text>
        <dbReference type="Rhea" id="RHEA:19069"/>
        <dbReference type="ChEBI" id="CHEBI:17158"/>
        <dbReference type="ChEBI" id="CHEBI:57474"/>
        <dbReference type="ChEBI" id="CHEBI:57925"/>
        <dbReference type="EC" id="4.4.1.5"/>
    </reaction>
</comment>
<dbReference type="PROSITE" id="PS51819">
    <property type="entry name" value="VOC"/>
    <property type="match status" value="2"/>
</dbReference>
<keyword evidence="7 14" id="KW-0560">Oxidoreductase</keyword>
<comment type="cofactor">
    <cofactor evidence="12">
        <name>Zn(2+)</name>
        <dbReference type="ChEBI" id="CHEBI:29105"/>
    </cofactor>
    <text evidence="12">Binds 1 zinc ion per subunit. In the homodimer, two zinc ions are bound between subunits.</text>
</comment>
<keyword evidence="14" id="KW-0028">Amino-acid biosynthesis</keyword>
<gene>
    <name evidence="16" type="ORF">G7Y89_g15104</name>
</gene>
<dbReference type="InterPro" id="IPR004360">
    <property type="entry name" value="Glyas_Fos-R_dOase_dom"/>
</dbReference>
<evidence type="ECO:0000256" key="6">
    <source>
        <dbReference type="ARBA" id="ARBA00022833"/>
    </source>
</evidence>
<comment type="caution">
    <text evidence="16">The sequence shown here is derived from an EMBL/GenBank/DDBJ whole genome shotgun (WGS) entry which is preliminary data.</text>
</comment>
<dbReference type="GO" id="GO:0004617">
    <property type="term" value="F:phosphoglycerate dehydrogenase activity"/>
    <property type="evidence" value="ECO:0007669"/>
    <property type="project" value="UniProtKB-EC"/>
</dbReference>
<dbReference type="SUPFAM" id="SSF54593">
    <property type="entry name" value="Glyoxalase/Bleomycin resistance protein/Dihydroxybiphenyl dioxygenase"/>
    <property type="match status" value="2"/>
</dbReference>
<comment type="pathway">
    <text evidence="2 14">Amino-acid biosynthesis; L-serine biosynthesis; L-serine from 3-phospho-D-glycerate: step 1/3.</text>
</comment>
<dbReference type="FunFam" id="3.40.50.720:FF:000021">
    <property type="entry name" value="D-3-phosphoglycerate dehydrogenase"/>
    <property type="match status" value="1"/>
</dbReference>
<dbReference type="InterPro" id="IPR037523">
    <property type="entry name" value="VOC_core"/>
</dbReference>
<dbReference type="OrthoDB" id="16820at2759"/>
<dbReference type="SUPFAM" id="SSF55021">
    <property type="entry name" value="ACT-like"/>
    <property type="match status" value="1"/>
</dbReference>
<proteinExistence type="inferred from homology"/>
<dbReference type="AlphaFoldDB" id="A0A8H4QTA8"/>
<comment type="similarity">
    <text evidence="4 13">Belongs to the glyoxalase I family.</text>
</comment>
<dbReference type="Proteomes" id="UP000566819">
    <property type="component" value="Unassembled WGS sequence"/>
</dbReference>
<evidence type="ECO:0000313" key="17">
    <source>
        <dbReference type="Proteomes" id="UP000566819"/>
    </source>
</evidence>
<dbReference type="Gene3D" id="3.10.180.10">
    <property type="entry name" value="2,3-Dihydroxybiphenyl 1,2-Dioxygenase, domain 1"/>
    <property type="match status" value="2"/>
</dbReference>
<dbReference type="PROSITE" id="PS00935">
    <property type="entry name" value="GLYOXALASE_I_2"/>
    <property type="match status" value="1"/>
</dbReference>
<feature type="binding site" evidence="12">
    <location>
        <position position="294"/>
    </location>
    <ligand>
        <name>Zn(2+)</name>
        <dbReference type="ChEBI" id="CHEBI:29105"/>
        <note>ligand shared between dimeric partners</note>
    </ligand>
</feature>
<keyword evidence="17" id="KW-1185">Reference proteome</keyword>
<dbReference type="CDD" id="cd07233">
    <property type="entry name" value="GlxI_Zn"/>
    <property type="match status" value="2"/>
</dbReference>
<dbReference type="SUPFAM" id="SSF51735">
    <property type="entry name" value="NAD(P)-binding Rossmann-fold domains"/>
    <property type="match status" value="1"/>
</dbReference>
<dbReference type="PROSITE" id="PS00934">
    <property type="entry name" value="GLYOXALASE_I_1"/>
    <property type="match status" value="1"/>
</dbReference>
<dbReference type="GO" id="GO:0046872">
    <property type="term" value="F:metal ion binding"/>
    <property type="evidence" value="ECO:0007669"/>
    <property type="project" value="UniProtKB-UniRule"/>
</dbReference>
<evidence type="ECO:0000256" key="8">
    <source>
        <dbReference type="ARBA" id="ARBA00023027"/>
    </source>
</evidence>
<protein>
    <recommendedName>
        <fullName evidence="13 14">Multifunctional fusion protein</fullName>
    </recommendedName>
    <domain>
        <recommendedName>
            <fullName evidence="13">Lactoylglutathione lyase</fullName>
            <ecNumber evidence="13">4.4.1.5</ecNumber>
        </recommendedName>
        <alternativeName>
            <fullName evidence="13">Glyoxalase I</fullName>
        </alternativeName>
    </domain>
    <domain>
        <recommendedName>
            <fullName evidence="14">D-3-phosphoglycerate dehydrogenase</fullName>
            <ecNumber evidence="14">1.1.1.95</ecNumber>
        </recommendedName>
    </domain>
</protein>
<comment type="catalytic activity">
    <reaction evidence="10 14">
        <text>(2R)-3-phosphoglycerate + NAD(+) = 3-phosphooxypyruvate + NADH + H(+)</text>
        <dbReference type="Rhea" id="RHEA:12641"/>
        <dbReference type="ChEBI" id="CHEBI:15378"/>
        <dbReference type="ChEBI" id="CHEBI:18110"/>
        <dbReference type="ChEBI" id="CHEBI:57540"/>
        <dbReference type="ChEBI" id="CHEBI:57945"/>
        <dbReference type="ChEBI" id="CHEBI:58272"/>
        <dbReference type="EC" id="1.1.1.95"/>
    </reaction>
</comment>
<dbReference type="GO" id="GO:0004462">
    <property type="term" value="F:lactoylglutathione lyase activity"/>
    <property type="evidence" value="ECO:0007669"/>
    <property type="project" value="UniProtKB-UniRule"/>
</dbReference>
<evidence type="ECO:0000256" key="9">
    <source>
        <dbReference type="ARBA" id="ARBA00023239"/>
    </source>
</evidence>
<dbReference type="PANTHER" id="PTHR10374:SF30">
    <property type="entry name" value="LACTOYLGLUTATHIONE LYASE"/>
    <property type="match status" value="1"/>
</dbReference>
<dbReference type="FunFam" id="3.30.1330.90:FF:000003">
    <property type="entry name" value="D-3-phosphoglycerate dehydrogenase"/>
    <property type="match status" value="1"/>
</dbReference>
<evidence type="ECO:0000256" key="11">
    <source>
        <dbReference type="PIRSR" id="PIRSR604361-1"/>
    </source>
</evidence>
<evidence type="ECO:0000256" key="2">
    <source>
        <dbReference type="ARBA" id="ARBA00005216"/>
    </source>
</evidence>
<dbReference type="Pfam" id="PF00903">
    <property type="entry name" value="Glyoxalase"/>
    <property type="match status" value="2"/>
</dbReference>
<dbReference type="InterPro" id="IPR045865">
    <property type="entry name" value="ACT-like_dom_sf"/>
</dbReference>
<dbReference type="InterPro" id="IPR029068">
    <property type="entry name" value="Glyas_Bleomycin-R_OHBP_Dase"/>
</dbReference>
<evidence type="ECO:0000256" key="14">
    <source>
        <dbReference type="RuleBase" id="RU363003"/>
    </source>
</evidence>
<evidence type="ECO:0000259" key="15">
    <source>
        <dbReference type="PROSITE" id="PS51819"/>
    </source>
</evidence>
<feature type="domain" description="VOC" evidence="15">
    <location>
        <begin position="198"/>
        <end position="344"/>
    </location>
</feature>
<keyword evidence="14" id="KW-0718">Serine biosynthesis</keyword>
<dbReference type="Gene3D" id="3.30.1330.90">
    <property type="entry name" value="D-3-phosphoglycerate dehydrogenase, domain 3"/>
    <property type="match status" value="1"/>
</dbReference>
<dbReference type="PANTHER" id="PTHR10374">
    <property type="entry name" value="LACTOYLGLUTATHIONE LYASE GLYOXALASE I"/>
    <property type="match status" value="1"/>
</dbReference>
<organism evidence="16 17">
    <name type="scientific">Cudoniella acicularis</name>
    <dbReference type="NCBI Taxonomy" id="354080"/>
    <lineage>
        <taxon>Eukaryota</taxon>
        <taxon>Fungi</taxon>
        <taxon>Dikarya</taxon>
        <taxon>Ascomycota</taxon>
        <taxon>Pezizomycotina</taxon>
        <taxon>Leotiomycetes</taxon>
        <taxon>Helotiales</taxon>
        <taxon>Tricladiaceae</taxon>
        <taxon>Cudoniella</taxon>
    </lineage>
</organism>
<dbReference type="EC" id="1.1.1.95" evidence="14"/>
<comment type="function">
    <text evidence="13">Catalyzes the conversion of hemimercaptal, formed from methylglyoxal and glutathione, to S-lactoylglutathione.</text>
</comment>
<keyword evidence="6 12" id="KW-0862">Zinc</keyword>
<evidence type="ECO:0000256" key="4">
    <source>
        <dbReference type="ARBA" id="ARBA00010363"/>
    </source>
</evidence>
<dbReference type="CDD" id="cd04902">
    <property type="entry name" value="ACT_3PGDH-xct"/>
    <property type="match status" value="1"/>
</dbReference>
<dbReference type="InterPro" id="IPR029009">
    <property type="entry name" value="ASB_dom_sf"/>
</dbReference>
<dbReference type="UniPathway" id="UPA00135">
    <property type="reaction ID" value="UER00196"/>
</dbReference>
<dbReference type="Pfam" id="PF00389">
    <property type="entry name" value="2-Hacid_dh"/>
    <property type="match status" value="1"/>
</dbReference>
<name>A0A8H4QTA8_9HELO</name>
<evidence type="ECO:0000256" key="5">
    <source>
        <dbReference type="ARBA" id="ARBA00022723"/>
    </source>
</evidence>
<dbReference type="CDD" id="cd12173">
    <property type="entry name" value="PGDH_4"/>
    <property type="match status" value="1"/>
</dbReference>
<evidence type="ECO:0000256" key="12">
    <source>
        <dbReference type="PIRSR" id="PIRSR604361-3"/>
    </source>
</evidence>
<sequence>MHPLRNVQKLFKSSFIRPYIVDPGSRPYATMATDLKTYKFNHSMIRVKDPKESVKFYEHLGMKMIRKLEQPEAKFDLYFMGYDSPKALSHGNHFSDREGLIELTHNYGTENDPNYKVTTGNSEPYRGFGHTCISVDNIQAACQRIEDAGYKFQKKLTDGRMRSIAFALDPDGYWVEIIGQKPVDSTTDIKTTDLATYRMNHTMIRVKDNEKSLKFYQEVMGMTLLRTSENKGANFNLYFLGYPGDADVPTTSANGVNPTADREGLLELTWNYGTEKDETFKYHNGNDEPQGFGHICVSVDDLDAACKRFEEQGVNWKKRLTDGRMKNVAFVLDPDNYWIEVIQNEKLKSRANCTPRPRILIPEKVSPDGLALLSPHFDIDQPKGLSAADLLSIIPQYHALIIRSETKVTAEVLAAATRLKVVARAGVGVDNVNVEAATTHGIIVVNSPSGNIVAAAEHTIALLMAVARNIPAGDRSLRNGGWERSKLVGTEVGGKTLGIIGLGKVGFKVARMGVGLGMKVIAMDPYANPELAASASVELVSDLSSLLPKVDFLTIHTPLIASTLDLISTAELATMKKTAKVLNVARGGVYNEPALLEAINAGTIAGAGLDVFTSEPPAPGSAAQALTQHPKVVATPHLGASTIEAQENVSMDVCAQVLSILNGGLPTSAVNAPLILPEEYRKLQPFVKLVEKMGGLYTQHYGGKGAKGAVGGKTFDLVYEGELAGISNTRPLFAALIKGLTSSVSDSGGRDVNIVNANLIAKEKGIVVNEIHSRNSAGDIVYASLVTLRASGGGDGEGVISGYVSGKTVYISRIDRFTANFVPEGTLLVLHNYDRPGKIGGVGGILGRHDINVRFMSVASLEDGKDVGGKEGGEGQHENEALMILGVEGNVGKEVEAELRGEKGILDVSVVHL</sequence>
<evidence type="ECO:0000256" key="13">
    <source>
        <dbReference type="RuleBase" id="RU361179"/>
    </source>
</evidence>
<comment type="similarity">
    <text evidence="3 14">Belongs to the D-isomer specific 2-hydroxyacid dehydrogenase family.</text>
</comment>
<dbReference type="InterPro" id="IPR045626">
    <property type="entry name" value="PGDH_ASB_dom"/>
</dbReference>
<keyword evidence="9 13" id="KW-0456">Lyase</keyword>
<accession>A0A8H4QTA8</accession>
<reference evidence="16 17" key="1">
    <citation type="submission" date="2020-03" db="EMBL/GenBank/DDBJ databases">
        <title>Draft Genome Sequence of Cudoniella acicularis.</title>
        <authorList>
            <person name="Buettner E."/>
            <person name="Kellner H."/>
        </authorList>
    </citation>
    <scope>NUCLEOTIDE SEQUENCE [LARGE SCALE GENOMIC DNA]</scope>
    <source>
        <strain evidence="16 17">DSM 108380</strain>
    </source>
</reference>
<evidence type="ECO:0000256" key="1">
    <source>
        <dbReference type="ARBA" id="ARBA00005008"/>
    </source>
</evidence>
<feature type="binding site" evidence="12">
    <location>
        <position position="267"/>
    </location>
    <ligand>
        <name>Zn(2+)</name>
        <dbReference type="ChEBI" id="CHEBI:29105"/>
        <note>ligand shared between dimeric partners</note>
    </ligand>
</feature>
<dbReference type="InterPro" id="IPR018146">
    <property type="entry name" value="Glyoxalase_1_CS"/>
</dbReference>
<dbReference type="Gene3D" id="3.30.70.260">
    <property type="match status" value="1"/>
</dbReference>